<proteinExistence type="predicted"/>
<dbReference type="Proteomes" id="UP001295469">
    <property type="component" value="Chromosome C07"/>
</dbReference>
<accession>A0A816MXU3</accession>
<name>A0A816MXU3_BRANA</name>
<gene>
    <name evidence="1" type="ORF">DARMORV10_C07P50120.1</name>
</gene>
<protein>
    <submittedName>
        <fullName evidence="1">(rape) hypothetical protein</fullName>
    </submittedName>
</protein>
<evidence type="ECO:0000313" key="1">
    <source>
        <dbReference type="EMBL" id="CAF2025031.1"/>
    </source>
</evidence>
<dbReference type="EMBL" id="HG994371">
    <property type="protein sequence ID" value="CAF2025031.1"/>
    <property type="molecule type" value="Genomic_DNA"/>
</dbReference>
<organism evidence="1">
    <name type="scientific">Brassica napus</name>
    <name type="common">Rape</name>
    <dbReference type="NCBI Taxonomy" id="3708"/>
    <lineage>
        <taxon>Eukaryota</taxon>
        <taxon>Viridiplantae</taxon>
        <taxon>Streptophyta</taxon>
        <taxon>Embryophyta</taxon>
        <taxon>Tracheophyta</taxon>
        <taxon>Spermatophyta</taxon>
        <taxon>Magnoliopsida</taxon>
        <taxon>eudicotyledons</taxon>
        <taxon>Gunneridae</taxon>
        <taxon>Pentapetalae</taxon>
        <taxon>rosids</taxon>
        <taxon>malvids</taxon>
        <taxon>Brassicales</taxon>
        <taxon>Brassicaceae</taxon>
        <taxon>Brassiceae</taxon>
        <taxon>Brassica</taxon>
    </lineage>
</organism>
<sequence length="108" mass="12142">MTTIAEDDIPNISHEFGTKVMGYCKYSPTQQHHELRMQVYVDCESDLLDRSQRSIPLYRSGGLLTDVGFDSVLNGCSSMSCLPSSLDVFVFRWSEFRGRIVVGVEAVD</sequence>
<dbReference type="AlphaFoldDB" id="A0A816MXU3"/>
<reference evidence="1" key="1">
    <citation type="submission" date="2021-01" db="EMBL/GenBank/DDBJ databases">
        <authorList>
            <consortium name="Genoscope - CEA"/>
            <person name="William W."/>
        </authorList>
    </citation>
    <scope>NUCLEOTIDE SEQUENCE</scope>
</reference>